<feature type="region of interest" description="Disordered" evidence="1">
    <location>
        <begin position="61"/>
        <end position="82"/>
    </location>
</feature>
<name>A0A975G8I6_9BACT</name>
<feature type="signal peptide" evidence="2">
    <location>
        <begin position="1"/>
        <end position="23"/>
    </location>
</feature>
<dbReference type="RefSeq" id="WP_211630815.1">
    <property type="nucleotide sequence ID" value="NZ_CP073100.1"/>
</dbReference>
<evidence type="ECO:0000313" key="4">
    <source>
        <dbReference type="Proteomes" id="UP000676169"/>
    </source>
</evidence>
<sequence>MKNAIIASLALGVTALTSCTYDAYPGGPGPGYPGGGYPGGGYPGGGYPGGGAQASQAYRLGQSDGARDKRAGRGYNPTRGQYSVAAPFRDNYRSGYSSGFRSVSGGGGWGGGSGGGWGGGGYPGGGGSHMNVYRAGYSAGMSDRRRGLGYNSARHWGSVPSGDHAEFNRGYAAGWAASR</sequence>
<protein>
    <submittedName>
        <fullName evidence="3">Uncharacterized protein</fullName>
    </submittedName>
</protein>
<dbReference type="PROSITE" id="PS51257">
    <property type="entry name" value="PROKAR_LIPOPROTEIN"/>
    <property type="match status" value="1"/>
</dbReference>
<feature type="chain" id="PRO_5036895048" evidence="2">
    <location>
        <begin position="24"/>
        <end position="179"/>
    </location>
</feature>
<dbReference type="AlphaFoldDB" id="A0A975G8I6"/>
<evidence type="ECO:0000313" key="3">
    <source>
        <dbReference type="EMBL" id="QUE50675.1"/>
    </source>
</evidence>
<keyword evidence="2" id="KW-0732">Signal</keyword>
<evidence type="ECO:0000256" key="2">
    <source>
        <dbReference type="SAM" id="SignalP"/>
    </source>
</evidence>
<dbReference type="Proteomes" id="UP000676169">
    <property type="component" value="Chromosome"/>
</dbReference>
<organism evidence="3 4">
    <name type="scientific">Luteolibacter ambystomatis</name>
    <dbReference type="NCBI Taxonomy" id="2824561"/>
    <lineage>
        <taxon>Bacteria</taxon>
        <taxon>Pseudomonadati</taxon>
        <taxon>Verrucomicrobiota</taxon>
        <taxon>Verrucomicrobiia</taxon>
        <taxon>Verrucomicrobiales</taxon>
        <taxon>Verrucomicrobiaceae</taxon>
        <taxon>Luteolibacter</taxon>
    </lineage>
</organism>
<keyword evidence="4" id="KW-1185">Reference proteome</keyword>
<proteinExistence type="predicted"/>
<dbReference type="EMBL" id="CP073100">
    <property type="protein sequence ID" value="QUE50675.1"/>
    <property type="molecule type" value="Genomic_DNA"/>
</dbReference>
<gene>
    <name evidence="3" type="ORF">KBB96_17670</name>
</gene>
<evidence type="ECO:0000256" key="1">
    <source>
        <dbReference type="SAM" id="MobiDB-lite"/>
    </source>
</evidence>
<reference evidence="3" key="1">
    <citation type="submission" date="2021-04" db="EMBL/GenBank/DDBJ databases">
        <title>Luteolibacter sp. 32A isolated from the skin of an Anderson's salamander (Ambystoma andersonii).</title>
        <authorList>
            <person name="Spergser J."/>
            <person name="Busse H.-J."/>
        </authorList>
    </citation>
    <scope>NUCLEOTIDE SEQUENCE</scope>
    <source>
        <strain evidence="3">32A</strain>
    </source>
</reference>
<accession>A0A975G8I6</accession>
<dbReference type="KEGG" id="lamb:KBB96_17670"/>